<dbReference type="GO" id="GO:0003677">
    <property type="term" value="F:DNA binding"/>
    <property type="evidence" value="ECO:0007669"/>
    <property type="project" value="InterPro"/>
</dbReference>
<reference evidence="3 4" key="1">
    <citation type="submission" date="2021-05" db="EMBL/GenBank/DDBJ databases">
        <title>Genetic and Functional Diversity in Clade A Lucinid endosymbionts from the Bahamas.</title>
        <authorList>
            <person name="Giani N.M."/>
            <person name="Engel A.S."/>
            <person name="Campbell B.J."/>
        </authorList>
    </citation>
    <scope>NUCLEOTIDE SEQUENCE [LARGE SCALE GENOMIC DNA]</scope>
    <source>
        <strain evidence="3">LUC16012Gg_MoonRockCtena</strain>
    </source>
</reference>
<dbReference type="PRINTS" id="PR00038">
    <property type="entry name" value="HTHLUXR"/>
</dbReference>
<gene>
    <name evidence="3" type="ORF">KME65_14680</name>
</gene>
<dbReference type="SMART" id="SM00421">
    <property type="entry name" value="HTH_LUXR"/>
    <property type="match status" value="1"/>
</dbReference>
<keyword evidence="1" id="KW-0472">Membrane</keyword>
<name>A0A944QUJ9_9GAMM</name>
<dbReference type="Proteomes" id="UP000770889">
    <property type="component" value="Unassembled WGS sequence"/>
</dbReference>
<keyword evidence="1" id="KW-0812">Transmembrane</keyword>
<dbReference type="Pfam" id="PF00196">
    <property type="entry name" value="GerE"/>
    <property type="match status" value="1"/>
</dbReference>
<dbReference type="GO" id="GO:0006355">
    <property type="term" value="P:regulation of DNA-templated transcription"/>
    <property type="evidence" value="ECO:0007669"/>
    <property type="project" value="InterPro"/>
</dbReference>
<sequence length="192" mass="21627">MQTTNKIGLNMNGFVKKMGSWSNLLLIVLGSIFLIALEILEDPELTLGEILLEMIQPTLIVIIAVGMVRLTEQFKIQHETQMLLIRDLETARVEGMQWRSGMSELIKGLSHGIAKQFGEWSLTTAEREVGLLILKGMSYKEIAVMRDVSEKTVRQQAHAIYRKAKLSGRAALSAYFLEDLLLPPTSNNSRER</sequence>
<feature type="domain" description="HTH luxR-type" evidence="2">
    <location>
        <begin position="119"/>
        <end position="176"/>
    </location>
</feature>
<organism evidence="3 4">
    <name type="scientific">Candidatus Thiodiazotropha taylori</name>
    <dbReference type="NCBI Taxonomy" id="2792791"/>
    <lineage>
        <taxon>Bacteria</taxon>
        <taxon>Pseudomonadati</taxon>
        <taxon>Pseudomonadota</taxon>
        <taxon>Gammaproteobacteria</taxon>
        <taxon>Chromatiales</taxon>
        <taxon>Sedimenticolaceae</taxon>
        <taxon>Candidatus Thiodiazotropha</taxon>
    </lineage>
</organism>
<dbReference type="InterPro" id="IPR016032">
    <property type="entry name" value="Sig_transdc_resp-reg_C-effctor"/>
</dbReference>
<evidence type="ECO:0000259" key="2">
    <source>
        <dbReference type="SMART" id="SM00421"/>
    </source>
</evidence>
<feature type="transmembrane region" description="Helical" evidence="1">
    <location>
        <begin position="46"/>
        <end position="68"/>
    </location>
</feature>
<keyword evidence="1" id="KW-1133">Transmembrane helix</keyword>
<dbReference type="InterPro" id="IPR000792">
    <property type="entry name" value="Tscrpt_reg_LuxR_C"/>
</dbReference>
<comment type="caution">
    <text evidence="3">The sequence shown here is derived from an EMBL/GenBank/DDBJ whole genome shotgun (WGS) entry which is preliminary data.</text>
</comment>
<dbReference type="Gene3D" id="1.10.10.10">
    <property type="entry name" value="Winged helix-like DNA-binding domain superfamily/Winged helix DNA-binding domain"/>
    <property type="match status" value="1"/>
</dbReference>
<dbReference type="EMBL" id="JAHHGM010000014">
    <property type="protein sequence ID" value="MBT2990197.1"/>
    <property type="molecule type" value="Genomic_DNA"/>
</dbReference>
<proteinExistence type="predicted"/>
<dbReference type="SUPFAM" id="SSF46894">
    <property type="entry name" value="C-terminal effector domain of the bipartite response regulators"/>
    <property type="match status" value="1"/>
</dbReference>
<dbReference type="AlphaFoldDB" id="A0A944QUJ9"/>
<evidence type="ECO:0000313" key="3">
    <source>
        <dbReference type="EMBL" id="MBT2990197.1"/>
    </source>
</evidence>
<dbReference type="InterPro" id="IPR036388">
    <property type="entry name" value="WH-like_DNA-bd_sf"/>
</dbReference>
<protein>
    <submittedName>
        <fullName evidence="3">Helix-turn-helix transcriptional regulator</fullName>
    </submittedName>
</protein>
<evidence type="ECO:0000256" key="1">
    <source>
        <dbReference type="SAM" id="Phobius"/>
    </source>
</evidence>
<feature type="transmembrane region" description="Helical" evidence="1">
    <location>
        <begin position="21"/>
        <end position="40"/>
    </location>
</feature>
<accession>A0A944QUJ9</accession>
<evidence type="ECO:0000313" key="4">
    <source>
        <dbReference type="Proteomes" id="UP000770889"/>
    </source>
</evidence>